<reference evidence="3 4" key="1">
    <citation type="submission" date="2015-03" db="EMBL/GenBank/DDBJ databases">
        <authorList>
            <person name="Abdul Halim M."/>
        </authorList>
    </citation>
    <scope>NUCLEOTIDE SEQUENCE [LARGE SCALE GENOMIC DNA]</scope>
    <source>
        <strain evidence="3 4">ATCC 35681</strain>
    </source>
</reference>
<dbReference type="Proteomes" id="UP000034189">
    <property type="component" value="Chromosome"/>
</dbReference>
<feature type="region of interest" description="Disordered" evidence="1">
    <location>
        <begin position="1"/>
        <end position="20"/>
    </location>
</feature>
<organism evidence="3 4">
    <name type="scientific">Paenibacillus durus ATCC 35681</name>
    <dbReference type="NCBI Taxonomy" id="1333534"/>
    <lineage>
        <taxon>Bacteria</taxon>
        <taxon>Bacillati</taxon>
        <taxon>Bacillota</taxon>
        <taxon>Bacilli</taxon>
        <taxon>Bacillales</taxon>
        <taxon>Paenibacillaceae</taxon>
        <taxon>Paenibacillus</taxon>
    </lineage>
</organism>
<gene>
    <name evidence="3" type="ORF">VK70_22460</name>
</gene>
<feature type="transmembrane region" description="Helical" evidence="2">
    <location>
        <begin position="25"/>
        <end position="49"/>
    </location>
</feature>
<evidence type="ECO:0000313" key="4">
    <source>
        <dbReference type="Proteomes" id="UP000034189"/>
    </source>
</evidence>
<evidence type="ECO:0000256" key="2">
    <source>
        <dbReference type="SAM" id="Phobius"/>
    </source>
</evidence>
<keyword evidence="2" id="KW-0472">Membrane</keyword>
<dbReference type="HOGENOM" id="CLU_134863_2_3_9"/>
<dbReference type="AlphaFoldDB" id="A0A0F7FDL3"/>
<sequence>MNRFSPEEKQAGGGSAAAGAKRRKLIWVALMAVFFGWAGYIFFAQSALISDKSKELARKQESSKQVNNSLNQLKYEVSRLNDNEYIGQLARKWFNIYPKGEVPIRTEQPKQ</sequence>
<protein>
    <recommendedName>
        <fullName evidence="5">Septation ring formation regulator EzrA</fullName>
    </recommendedName>
</protein>
<dbReference type="Pfam" id="PF04977">
    <property type="entry name" value="DivIC"/>
    <property type="match status" value="1"/>
</dbReference>
<dbReference type="RefSeq" id="WP_025700129.1">
    <property type="nucleotide sequence ID" value="NZ_ASQQ01000746.1"/>
</dbReference>
<dbReference type="EMBL" id="CP011114">
    <property type="protein sequence ID" value="AKG36935.1"/>
    <property type="molecule type" value="Genomic_DNA"/>
</dbReference>
<evidence type="ECO:0000256" key="1">
    <source>
        <dbReference type="SAM" id="MobiDB-lite"/>
    </source>
</evidence>
<evidence type="ECO:0000313" key="3">
    <source>
        <dbReference type="EMBL" id="AKG36935.1"/>
    </source>
</evidence>
<dbReference type="OrthoDB" id="2382043at2"/>
<feature type="compositionally biased region" description="Basic and acidic residues" evidence="1">
    <location>
        <begin position="1"/>
        <end position="10"/>
    </location>
</feature>
<proteinExistence type="predicted"/>
<dbReference type="PATRIC" id="fig|1333534.5.peg.4921"/>
<keyword evidence="2" id="KW-0812">Transmembrane</keyword>
<name>A0A0F7FDL3_PAEDU</name>
<accession>A0A0F7FDL3</accession>
<evidence type="ECO:0008006" key="5">
    <source>
        <dbReference type="Google" id="ProtNLM"/>
    </source>
</evidence>
<keyword evidence="2" id="KW-1133">Transmembrane helix</keyword>
<dbReference type="InterPro" id="IPR007060">
    <property type="entry name" value="FtsL/DivIC"/>
</dbReference>
<reference evidence="3 4" key="2">
    <citation type="journal article" date="2016" name="Genome Announc.">
        <title>Genome Sequence of a Gram-Positive Diazotroph, Paenibacillus durus Type Strain ATCC 35681.</title>
        <authorList>
            <person name="Halim M.A."/>
            <person name="Rahman A.Y."/>
            <person name="Sim K.S."/>
            <person name="Yam H.C."/>
            <person name="Rahim A.A."/>
            <person name="Ghazali A.H."/>
            <person name="Najimudin N."/>
        </authorList>
    </citation>
    <scope>NUCLEOTIDE SEQUENCE [LARGE SCALE GENOMIC DNA]</scope>
    <source>
        <strain evidence="3 4">ATCC 35681</strain>
    </source>
</reference>